<feature type="compositionally biased region" description="Pro residues" evidence="8">
    <location>
        <begin position="1"/>
        <end position="10"/>
    </location>
</feature>
<feature type="transmembrane region" description="Helical" evidence="9">
    <location>
        <begin position="97"/>
        <end position="118"/>
    </location>
</feature>
<feature type="transmembrane region" description="Helical" evidence="9">
    <location>
        <begin position="284"/>
        <end position="307"/>
    </location>
</feature>
<dbReference type="Pfam" id="PF01594">
    <property type="entry name" value="AI-2E_transport"/>
    <property type="match status" value="1"/>
</dbReference>
<evidence type="ECO:0000256" key="2">
    <source>
        <dbReference type="ARBA" id="ARBA00009773"/>
    </source>
</evidence>
<evidence type="ECO:0000256" key="9">
    <source>
        <dbReference type="SAM" id="Phobius"/>
    </source>
</evidence>
<feature type="transmembrane region" description="Helical" evidence="9">
    <location>
        <begin position="63"/>
        <end position="85"/>
    </location>
</feature>
<keyword evidence="11" id="KW-1185">Reference proteome</keyword>
<dbReference type="PANTHER" id="PTHR21716:SF53">
    <property type="entry name" value="PERMEASE PERM-RELATED"/>
    <property type="match status" value="1"/>
</dbReference>
<dbReference type="EMBL" id="RFFI01000115">
    <property type="protein sequence ID" value="RMI05051.1"/>
    <property type="molecule type" value="Genomic_DNA"/>
</dbReference>
<dbReference type="GO" id="GO:0055085">
    <property type="term" value="P:transmembrane transport"/>
    <property type="evidence" value="ECO:0007669"/>
    <property type="project" value="TreeGrafter"/>
</dbReference>
<dbReference type="GO" id="GO:0005886">
    <property type="term" value="C:plasma membrane"/>
    <property type="evidence" value="ECO:0007669"/>
    <property type="project" value="UniProtKB-SubCell"/>
</dbReference>
<proteinExistence type="inferred from homology"/>
<protein>
    <submittedName>
        <fullName evidence="10">AI-2E family transporter</fullName>
    </submittedName>
</protein>
<keyword evidence="5 9" id="KW-0812">Transmembrane</keyword>
<dbReference type="PANTHER" id="PTHR21716">
    <property type="entry name" value="TRANSMEMBRANE PROTEIN"/>
    <property type="match status" value="1"/>
</dbReference>
<keyword evidence="7 9" id="KW-0472">Membrane</keyword>
<comment type="caution">
    <text evidence="10">The sequence shown here is derived from an EMBL/GenBank/DDBJ whole genome shotgun (WGS) entry which is preliminary data.</text>
</comment>
<feature type="transmembrane region" description="Helical" evidence="9">
    <location>
        <begin position="164"/>
        <end position="191"/>
    </location>
</feature>
<feature type="region of interest" description="Disordered" evidence="8">
    <location>
        <begin position="378"/>
        <end position="409"/>
    </location>
</feature>
<evidence type="ECO:0000256" key="5">
    <source>
        <dbReference type="ARBA" id="ARBA00022692"/>
    </source>
</evidence>
<dbReference type="InterPro" id="IPR002549">
    <property type="entry name" value="AI-2E-like"/>
</dbReference>
<feature type="transmembrane region" description="Helical" evidence="9">
    <location>
        <begin position="234"/>
        <end position="253"/>
    </location>
</feature>
<feature type="compositionally biased region" description="Low complexity" evidence="8">
    <location>
        <begin position="11"/>
        <end position="25"/>
    </location>
</feature>
<feature type="transmembrane region" description="Helical" evidence="9">
    <location>
        <begin position="259"/>
        <end position="277"/>
    </location>
</feature>
<dbReference type="OrthoDB" id="5242074at2"/>
<gene>
    <name evidence="10" type="ORF">EBM89_16725</name>
</gene>
<evidence type="ECO:0000256" key="8">
    <source>
        <dbReference type="SAM" id="MobiDB-lite"/>
    </source>
</evidence>
<keyword evidence="4" id="KW-1003">Cell membrane</keyword>
<sequence>MPVPVPPDDAPAPAGNAAPARWAPGARDSRIPPRWLPRALFMTVVAAFAAILVWRAASMLGTVITIIVISWFAALALEPMILWLGRRGIKRPLATGISMIGTLVVGIGVLVMLGGVFVDQLVELVQSIPGYYADLRVWLDEQFDVTVPPTDELLSNAGNYVGDIAPGVIGVGTSIAGGLFTATAVLLVVYYMASAGPKFRAAVLRYLAPHRQREVLRLWEVSQEKVAGFITSRIVLAAISTATTWLFLMLLGIPYALPLAVFTGLVSQFIPTVGTYIGGALPVLLALTVSPLRALAVLAFIIAYQQVENLVLTPKVSQRSLELNPAVAFLSVLAFGAVFGPLGAFLSLPVAATIQAVMNTYLRRHELVDPSLLEEEVVRRKQHDRTEANETDAADEADDASAPGATPGA</sequence>
<evidence type="ECO:0000313" key="11">
    <source>
        <dbReference type="Proteomes" id="UP000269289"/>
    </source>
</evidence>
<evidence type="ECO:0000313" key="10">
    <source>
        <dbReference type="EMBL" id="RMI05051.1"/>
    </source>
</evidence>
<evidence type="ECO:0000256" key="6">
    <source>
        <dbReference type="ARBA" id="ARBA00022989"/>
    </source>
</evidence>
<feature type="compositionally biased region" description="Acidic residues" evidence="8">
    <location>
        <begin position="389"/>
        <end position="399"/>
    </location>
</feature>
<dbReference type="AlphaFoldDB" id="A0A3M2IZ23"/>
<name>A0A3M2IZ23_9CELL</name>
<feature type="transmembrane region" description="Helical" evidence="9">
    <location>
        <begin position="39"/>
        <end position="57"/>
    </location>
</feature>
<evidence type="ECO:0000256" key="4">
    <source>
        <dbReference type="ARBA" id="ARBA00022475"/>
    </source>
</evidence>
<comment type="subcellular location">
    <subcellularLocation>
        <location evidence="1">Cell membrane</location>
        <topology evidence="1">Multi-pass membrane protein</topology>
    </subcellularLocation>
</comment>
<feature type="region of interest" description="Disordered" evidence="8">
    <location>
        <begin position="1"/>
        <end position="25"/>
    </location>
</feature>
<feature type="compositionally biased region" description="Basic and acidic residues" evidence="8">
    <location>
        <begin position="378"/>
        <end position="388"/>
    </location>
</feature>
<feature type="transmembrane region" description="Helical" evidence="9">
    <location>
        <begin position="327"/>
        <end position="354"/>
    </location>
</feature>
<evidence type="ECO:0000256" key="7">
    <source>
        <dbReference type="ARBA" id="ARBA00023136"/>
    </source>
</evidence>
<comment type="similarity">
    <text evidence="2">Belongs to the autoinducer-2 exporter (AI-2E) (TC 2.A.86) family.</text>
</comment>
<evidence type="ECO:0000256" key="3">
    <source>
        <dbReference type="ARBA" id="ARBA00022448"/>
    </source>
</evidence>
<reference evidence="10 11" key="1">
    <citation type="submission" date="2018-10" db="EMBL/GenBank/DDBJ databases">
        <title>Isolation, diversity and antifungal activity of actinobacteria from wheat.</title>
        <authorList>
            <person name="Han C."/>
        </authorList>
    </citation>
    <scope>NUCLEOTIDE SEQUENCE [LARGE SCALE GENOMIC DNA]</scope>
    <source>
        <strain evidence="10 11">NEAU-YY56</strain>
    </source>
</reference>
<organism evidence="10 11">
    <name type="scientific">Cellulomonas triticagri</name>
    <dbReference type="NCBI Taxonomy" id="2483352"/>
    <lineage>
        <taxon>Bacteria</taxon>
        <taxon>Bacillati</taxon>
        <taxon>Actinomycetota</taxon>
        <taxon>Actinomycetes</taxon>
        <taxon>Micrococcales</taxon>
        <taxon>Cellulomonadaceae</taxon>
        <taxon>Cellulomonas</taxon>
    </lineage>
</organism>
<accession>A0A3M2IZ23</accession>
<evidence type="ECO:0000256" key="1">
    <source>
        <dbReference type="ARBA" id="ARBA00004651"/>
    </source>
</evidence>
<keyword evidence="6 9" id="KW-1133">Transmembrane helix</keyword>
<keyword evidence="3" id="KW-0813">Transport</keyword>
<dbReference type="Proteomes" id="UP000269289">
    <property type="component" value="Unassembled WGS sequence"/>
</dbReference>
<dbReference type="RefSeq" id="WP_122150783.1">
    <property type="nucleotide sequence ID" value="NZ_RFFI01000115.1"/>
</dbReference>